<dbReference type="VEuPathDB" id="FungiDB:ASPVEDRAFT_220058"/>
<dbReference type="EMBL" id="KV878125">
    <property type="protein sequence ID" value="OJI96141.1"/>
    <property type="molecule type" value="Genomic_DNA"/>
</dbReference>
<evidence type="ECO:0000256" key="1">
    <source>
        <dbReference type="SAM" id="Phobius"/>
    </source>
</evidence>
<dbReference type="GeneID" id="63724992"/>
<keyword evidence="1" id="KW-0812">Transmembrane</keyword>
<evidence type="ECO:0000313" key="3">
    <source>
        <dbReference type="Proteomes" id="UP000184073"/>
    </source>
</evidence>
<organism evidence="2 3">
    <name type="scientific">Aspergillus versicolor CBS 583.65</name>
    <dbReference type="NCBI Taxonomy" id="1036611"/>
    <lineage>
        <taxon>Eukaryota</taxon>
        <taxon>Fungi</taxon>
        <taxon>Dikarya</taxon>
        <taxon>Ascomycota</taxon>
        <taxon>Pezizomycotina</taxon>
        <taxon>Eurotiomycetes</taxon>
        <taxon>Eurotiomycetidae</taxon>
        <taxon>Eurotiales</taxon>
        <taxon>Aspergillaceae</taxon>
        <taxon>Aspergillus</taxon>
        <taxon>Aspergillus subgen. Nidulantes</taxon>
    </lineage>
</organism>
<dbReference type="RefSeq" id="XP_040661904.1">
    <property type="nucleotide sequence ID" value="XM_040809481.1"/>
</dbReference>
<dbReference type="OrthoDB" id="4771706at2759"/>
<sequence length="165" mass="18472">MATDIPGRSANAAHVRRFITDVLVSDYYTDPTFASETARAWRIGRGSELHDAKQKCFEDLFGAEIGFCLYRSVLEARDKTWQSSRIGCLPYSGGVFLSPLLSFWTLYQNRPASSDTPLFTLLIHGALLMGHACLRPKGSYISLVMGLVSFGAYVLLWSRRVMYTC</sequence>
<dbReference type="AlphaFoldDB" id="A0A1L9P3P7"/>
<name>A0A1L9P3P7_ASPVE</name>
<feature type="transmembrane region" description="Helical" evidence="1">
    <location>
        <begin position="141"/>
        <end position="158"/>
    </location>
</feature>
<keyword evidence="1" id="KW-1133">Transmembrane helix</keyword>
<keyword evidence="1" id="KW-0472">Membrane</keyword>
<evidence type="ECO:0000313" key="2">
    <source>
        <dbReference type="EMBL" id="OJI96141.1"/>
    </source>
</evidence>
<reference evidence="3" key="1">
    <citation type="journal article" date="2017" name="Genome Biol.">
        <title>Comparative genomics reveals high biological diversity and specific adaptations in the industrially and medically important fungal genus Aspergillus.</title>
        <authorList>
            <person name="de Vries R.P."/>
            <person name="Riley R."/>
            <person name="Wiebenga A."/>
            <person name="Aguilar-Osorio G."/>
            <person name="Amillis S."/>
            <person name="Uchima C.A."/>
            <person name="Anderluh G."/>
            <person name="Asadollahi M."/>
            <person name="Askin M."/>
            <person name="Barry K."/>
            <person name="Battaglia E."/>
            <person name="Bayram O."/>
            <person name="Benocci T."/>
            <person name="Braus-Stromeyer S.A."/>
            <person name="Caldana C."/>
            <person name="Canovas D."/>
            <person name="Cerqueira G.C."/>
            <person name="Chen F."/>
            <person name="Chen W."/>
            <person name="Choi C."/>
            <person name="Clum A."/>
            <person name="Dos Santos R.A."/>
            <person name="Damasio A.R."/>
            <person name="Diallinas G."/>
            <person name="Emri T."/>
            <person name="Fekete E."/>
            <person name="Flipphi M."/>
            <person name="Freyberg S."/>
            <person name="Gallo A."/>
            <person name="Gournas C."/>
            <person name="Habgood R."/>
            <person name="Hainaut M."/>
            <person name="Harispe M.L."/>
            <person name="Henrissat B."/>
            <person name="Hilden K.S."/>
            <person name="Hope R."/>
            <person name="Hossain A."/>
            <person name="Karabika E."/>
            <person name="Karaffa L."/>
            <person name="Karanyi Z."/>
            <person name="Krasevec N."/>
            <person name="Kuo A."/>
            <person name="Kusch H."/>
            <person name="LaButti K."/>
            <person name="Lagendijk E.L."/>
            <person name="Lapidus A."/>
            <person name="Levasseur A."/>
            <person name="Lindquist E."/>
            <person name="Lipzen A."/>
            <person name="Logrieco A.F."/>
            <person name="MacCabe A."/>
            <person name="Maekelae M.R."/>
            <person name="Malavazi I."/>
            <person name="Melin P."/>
            <person name="Meyer V."/>
            <person name="Mielnichuk N."/>
            <person name="Miskei M."/>
            <person name="Molnar A.P."/>
            <person name="Mule G."/>
            <person name="Ngan C.Y."/>
            <person name="Orejas M."/>
            <person name="Orosz E."/>
            <person name="Ouedraogo J.P."/>
            <person name="Overkamp K.M."/>
            <person name="Park H.-S."/>
            <person name="Perrone G."/>
            <person name="Piumi F."/>
            <person name="Punt P.J."/>
            <person name="Ram A.F."/>
            <person name="Ramon A."/>
            <person name="Rauscher S."/>
            <person name="Record E."/>
            <person name="Riano-Pachon D.M."/>
            <person name="Robert V."/>
            <person name="Roehrig J."/>
            <person name="Ruller R."/>
            <person name="Salamov A."/>
            <person name="Salih N.S."/>
            <person name="Samson R.A."/>
            <person name="Sandor E."/>
            <person name="Sanguinetti M."/>
            <person name="Schuetze T."/>
            <person name="Sepcic K."/>
            <person name="Shelest E."/>
            <person name="Sherlock G."/>
            <person name="Sophianopoulou V."/>
            <person name="Squina F.M."/>
            <person name="Sun H."/>
            <person name="Susca A."/>
            <person name="Todd R.B."/>
            <person name="Tsang A."/>
            <person name="Unkles S.E."/>
            <person name="van de Wiele N."/>
            <person name="van Rossen-Uffink D."/>
            <person name="Oliveira J.V."/>
            <person name="Vesth T.C."/>
            <person name="Visser J."/>
            <person name="Yu J.-H."/>
            <person name="Zhou M."/>
            <person name="Andersen M.R."/>
            <person name="Archer D.B."/>
            <person name="Baker S.E."/>
            <person name="Benoit I."/>
            <person name="Brakhage A.A."/>
            <person name="Braus G.H."/>
            <person name="Fischer R."/>
            <person name="Frisvad J.C."/>
            <person name="Goldman G.H."/>
            <person name="Houbraken J."/>
            <person name="Oakley B."/>
            <person name="Pocsi I."/>
            <person name="Scazzocchio C."/>
            <person name="Seiboth B."/>
            <person name="vanKuyk P.A."/>
            <person name="Wortman J."/>
            <person name="Dyer P.S."/>
            <person name="Grigoriev I.V."/>
        </authorList>
    </citation>
    <scope>NUCLEOTIDE SEQUENCE [LARGE SCALE GENOMIC DNA]</scope>
    <source>
        <strain evidence="3">CBS 583.65</strain>
    </source>
</reference>
<protein>
    <submittedName>
        <fullName evidence="2">Uncharacterized protein</fullName>
    </submittedName>
</protein>
<proteinExistence type="predicted"/>
<keyword evidence="3" id="KW-1185">Reference proteome</keyword>
<gene>
    <name evidence="2" type="ORF">ASPVEDRAFT_220058</name>
</gene>
<dbReference type="Proteomes" id="UP000184073">
    <property type="component" value="Unassembled WGS sequence"/>
</dbReference>
<accession>A0A1L9P3P7</accession>
<feature type="transmembrane region" description="Helical" evidence="1">
    <location>
        <begin position="86"/>
        <end position="106"/>
    </location>
</feature>